<dbReference type="InterPro" id="IPR052489">
    <property type="entry name" value="LRWD1"/>
</dbReference>
<dbReference type="RefSeq" id="XP_001947989.1">
    <property type="nucleotide sequence ID" value="XM_001947954.4"/>
</dbReference>
<dbReference type="GO" id="GO:0006325">
    <property type="term" value="P:chromatin organization"/>
    <property type="evidence" value="ECO:0007669"/>
    <property type="project" value="TreeGrafter"/>
</dbReference>
<dbReference type="GO" id="GO:0071169">
    <property type="term" value="P:establishment of protein localization to chromatin"/>
    <property type="evidence" value="ECO:0007669"/>
    <property type="project" value="TreeGrafter"/>
</dbReference>
<dbReference type="InterPro" id="IPR001680">
    <property type="entry name" value="WD40_rpt"/>
</dbReference>
<dbReference type="GeneID" id="100162953"/>
<dbReference type="EnsemblMetazoa" id="XM_001947954.5">
    <property type="protein sequence ID" value="XP_001947989.1"/>
    <property type="gene ID" value="LOC100162953"/>
</dbReference>
<dbReference type="Gene3D" id="2.130.10.10">
    <property type="entry name" value="YVTN repeat-like/Quinoprotein amine dehydrogenase"/>
    <property type="match status" value="1"/>
</dbReference>
<evidence type="ECO:0000256" key="2">
    <source>
        <dbReference type="ARBA" id="ARBA00022454"/>
    </source>
</evidence>
<name>A0A8R1W3A4_ACYPI</name>
<dbReference type="GO" id="GO:0003682">
    <property type="term" value="F:chromatin binding"/>
    <property type="evidence" value="ECO:0007669"/>
    <property type="project" value="TreeGrafter"/>
</dbReference>
<keyword evidence="3" id="KW-0433">Leucine-rich repeat</keyword>
<accession>A0A8R1W3A4</accession>
<dbReference type="Pfam" id="PF23215">
    <property type="entry name" value="WD_LRWD1"/>
    <property type="match status" value="1"/>
</dbReference>
<comment type="subcellular location">
    <subcellularLocation>
        <location evidence="1">Chromosome</location>
    </subcellularLocation>
</comment>
<reference evidence="5" key="2">
    <citation type="submission" date="2022-06" db="UniProtKB">
        <authorList>
            <consortium name="EnsemblMetazoa"/>
        </authorList>
    </citation>
    <scope>IDENTIFICATION</scope>
</reference>
<evidence type="ECO:0000256" key="3">
    <source>
        <dbReference type="ARBA" id="ARBA00022614"/>
    </source>
</evidence>
<evidence type="ECO:0000313" key="5">
    <source>
        <dbReference type="EnsemblMetazoa" id="XP_001947989.1"/>
    </source>
</evidence>
<dbReference type="SUPFAM" id="SSF50978">
    <property type="entry name" value="WD40 repeat-like"/>
    <property type="match status" value="1"/>
</dbReference>
<dbReference type="OrthoDB" id="7318948at2759"/>
<proteinExistence type="predicted"/>
<dbReference type="AlphaFoldDB" id="A0A8R1W3A4"/>
<dbReference type="Proteomes" id="UP000007819">
    <property type="component" value="Chromosome A1"/>
</dbReference>
<evidence type="ECO:0000256" key="1">
    <source>
        <dbReference type="ARBA" id="ARBA00004286"/>
    </source>
</evidence>
<dbReference type="InterPro" id="IPR056160">
    <property type="entry name" value="WD_LRWD1"/>
</dbReference>
<keyword evidence="6" id="KW-1185">Reference proteome</keyword>
<dbReference type="OMA" id="IWKCAFE"/>
<reference evidence="6" key="1">
    <citation type="submission" date="2010-06" db="EMBL/GenBank/DDBJ databases">
        <authorList>
            <person name="Jiang H."/>
            <person name="Abraham K."/>
            <person name="Ali S."/>
            <person name="Alsbrooks S.L."/>
            <person name="Anim B.N."/>
            <person name="Anosike U.S."/>
            <person name="Attaway T."/>
            <person name="Bandaranaike D.P."/>
            <person name="Battles P.K."/>
            <person name="Bell S.N."/>
            <person name="Bell A.V."/>
            <person name="Beltran B."/>
            <person name="Bickham C."/>
            <person name="Bustamante Y."/>
            <person name="Caleb T."/>
            <person name="Canada A."/>
            <person name="Cardenas V."/>
            <person name="Carter K."/>
            <person name="Chacko J."/>
            <person name="Chandrabose M.N."/>
            <person name="Chavez D."/>
            <person name="Chavez A."/>
            <person name="Chen L."/>
            <person name="Chu H.-S."/>
            <person name="Claassen K.J."/>
            <person name="Cockrell R."/>
            <person name="Collins M."/>
            <person name="Cooper J.A."/>
            <person name="Cree A."/>
            <person name="Curry S.M."/>
            <person name="Da Y."/>
            <person name="Dao M.D."/>
            <person name="Das B."/>
            <person name="Davila M.-L."/>
            <person name="Davy-Carroll L."/>
            <person name="Denson S."/>
            <person name="Dinh H."/>
            <person name="Ebong V.E."/>
            <person name="Edwards J.R."/>
            <person name="Egan A."/>
            <person name="El-Daye J."/>
            <person name="Escobedo L."/>
            <person name="Fernandez S."/>
            <person name="Fernando P.R."/>
            <person name="Flagg N."/>
            <person name="Forbes L.D."/>
            <person name="Fowler R.G."/>
            <person name="Fu Q."/>
            <person name="Gabisi R.A."/>
            <person name="Ganer J."/>
            <person name="Garbino Pronczuk A."/>
            <person name="Garcia R.M."/>
            <person name="Garner T."/>
            <person name="Garrett T.E."/>
            <person name="Gonzalez D.A."/>
            <person name="Hamid H."/>
            <person name="Hawkins E.S."/>
            <person name="Hirani K."/>
            <person name="Hogues M.E."/>
            <person name="Hollins B."/>
            <person name="Hsiao C.-H."/>
            <person name="Jabil R."/>
            <person name="James M.L."/>
            <person name="Jhangiani S.N."/>
            <person name="Johnson B."/>
            <person name="Johnson Q."/>
            <person name="Joshi V."/>
            <person name="Kalu J.B."/>
            <person name="Kam C."/>
            <person name="Kashfia A."/>
            <person name="Keebler J."/>
            <person name="Kisamo H."/>
            <person name="Kovar C.L."/>
            <person name="Lago L.A."/>
            <person name="Lai C.-Y."/>
            <person name="Laidlaw J."/>
            <person name="Lara F."/>
            <person name="Le T.-K."/>
            <person name="Lee S.L."/>
            <person name="Legall F.H."/>
            <person name="Lemon S.J."/>
            <person name="Lewis L.R."/>
            <person name="Li B."/>
            <person name="Liu Y."/>
            <person name="Liu Y.-S."/>
            <person name="Lopez J."/>
            <person name="Lozado R.J."/>
            <person name="Lu J."/>
            <person name="Madu R.C."/>
            <person name="Maheshwari M."/>
            <person name="Maheshwari R."/>
            <person name="Malloy K."/>
            <person name="Martinez E."/>
            <person name="Mathew T."/>
            <person name="Mercado I.C."/>
            <person name="Mercado C."/>
            <person name="Meyer B."/>
            <person name="Montgomery K."/>
            <person name="Morgan M.B."/>
            <person name="Munidasa M."/>
            <person name="Nazareth L.V."/>
            <person name="Nelson J."/>
            <person name="Ng B.M."/>
            <person name="Nguyen N.B."/>
            <person name="Nguyen P.Q."/>
            <person name="Nguyen T."/>
            <person name="Obregon M."/>
            <person name="Okwuonu G.O."/>
            <person name="Onwere C.G."/>
            <person name="Orozco G."/>
            <person name="Parra A."/>
            <person name="Patel S."/>
            <person name="Patil S."/>
            <person name="Perez A."/>
            <person name="Perez Y."/>
            <person name="Pham C."/>
            <person name="Primus E.L."/>
            <person name="Pu L.-L."/>
            <person name="Puazo M."/>
            <person name="Qin X."/>
            <person name="Quiroz J.B."/>
            <person name="Reese J."/>
            <person name="Richards S."/>
            <person name="Rives C.M."/>
            <person name="Robberts R."/>
            <person name="Ruiz S.J."/>
            <person name="Ruiz M.J."/>
            <person name="Santibanez J."/>
            <person name="Schneider B.W."/>
            <person name="Sisson I."/>
            <person name="Smith M."/>
            <person name="Sodergren E."/>
            <person name="Song X.-Z."/>
            <person name="Song B.B."/>
            <person name="Summersgill H."/>
            <person name="Thelus R."/>
            <person name="Thornton R.D."/>
            <person name="Trejos Z.Y."/>
            <person name="Usmani K."/>
            <person name="Vattathil S."/>
            <person name="Villasana D."/>
            <person name="Walker D.L."/>
            <person name="Wang S."/>
            <person name="Wang K."/>
            <person name="White C.S."/>
            <person name="Williams A.C."/>
            <person name="Williamson J."/>
            <person name="Wilson K."/>
            <person name="Woghiren I.O."/>
            <person name="Woodworth J.R."/>
            <person name="Worley K.C."/>
            <person name="Wright R.A."/>
            <person name="Wu W."/>
            <person name="Young L."/>
            <person name="Zhang L."/>
            <person name="Zhang J."/>
            <person name="Zhu Y."/>
            <person name="Muzny D.M."/>
            <person name="Weinstock G."/>
            <person name="Gibbs R.A."/>
        </authorList>
    </citation>
    <scope>NUCLEOTIDE SEQUENCE [LARGE SCALE GENOMIC DNA]</scope>
    <source>
        <strain evidence="6">LSR1</strain>
    </source>
</reference>
<feature type="domain" description="Leucine-rich repeat and WD repeat-containing protein 1 WD" evidence="4">
    <location>
        <begin position="7"/>
        <end position="375"/>
    </location>
</feature>
<dbReference type="GO" id="GO:0005664">
    <property type="term" value="C:nuclear origin of replication recognition complex"/>
    <property type="evidence" value="ECO:0007669"/>
    <property type="project" value="TreeGrafter"/>
</dbReference>
<dbReference type="PANTHER" id="PTHR24370">
    <property type="entry name" value="OPTICIN"/>
    <property type="match status" value="1"/>
</dbReference>
<dbReference type="InterPro" id="IPR036322">
    <property type="entry name" value="WD40_repeat_dom_sf"/>
</dbReference>
<dbReference type="PANTHER" id="PTHR24370:SF10">
    <property type="entry name" value="LEUCINE-RICH REPEAT AND WD REPEAT-CONTAINING PROTEIN 1"/>
    <property type="match status" value="1"/>
</dbReference>
<dbReference type="SMART" id="SM00320">
    <property type="entry name" value="WD40"/>
    <property type="match status" value="4"/>
</dbReference>
<protein>
    <recommendedName>
        <fullName evidence="4">Leucine-rich repeat and WD repeat-containing protein 1 WD domain-containing protein</fullName>
    </recommendedName>
</protein>
<sequence>MGEFVVHHFLRCHSKSDNDSADVSTQVWYAAFEPSNKSHLVATCGGNKVCVIDVETGIVQYRYTYPKGLLYTLSWSTACPRNNILATGGTNNTIVLIDLLTKSAYLHYSLFQGNNRKIFISSILFHPSQNILFCALNNGYLYILQFETNNSRIVNLENRYNIDVKCEIFGLAFCEINDYLLIATNVGLKGWDNSQSQNQELLDFELPKNPNEMYKDQNENVIDSIEIVKDSWIATKVALHGVIYIFNLDVALSKTKNNKCLVKPTYILQWSDTDNYFMSCSVGLDGKLLACGDDRGSVWIYNLKDLAFKSSTSDSKVITVNSVLKWPKLEDKYLKKKKKLEVDVYDIVMAKCAVHSSGKYLVAVTNNNLVCLYKKSTVKK</sequence>
<dbReference type="InterPro" id="IPR015943">
    <property type="entry name" value="WD40/YVTN_repeat-like_dom_sf"/>
</dbReference>
<keyword evidence="2" id="KW-0158">Chromosome</keyword>
<dbReference type="KEGG" id="api:100162953"/>
<evidence type="ECO:0000313" key="6">
    <source>
        <dbReference type="Proteomes" id="UP000007819"/>
    </source>
</evidence>
<evidence type="ECO:0000259" key="4">
    <source>
        <dbReference type="Pfam" id="PF23215"/>
    </source>
</evidence>
<organism evidence="5 6">
    <name type="scientific">Acyrthosiphon pisum</name>
    <name type="common">Pea aphid</name>
    <dbReference type="NCBI Taxonomy" id="7029"/>
    <lineage>
        <taxon>Eukaryota</taxon>
        <taxon>Metazoa</taxon>
        <taxon>Ecdysozoa</taxon>
        <taxon>Arthropoda</taxon>
        <taxon>Hexapoda</taxon>
        <taxon>Insecta</taxon>
        <taxon>Pterygota</taxon>
        <taxon>Neoptera</taxon>
        <taxon>Paraneoptera</taxon>
        <taxon>Hemiptera</taxon>
        <taxon>Sternorrhyncha</taxon>
        <taxon>Aphidomorpha</taxon>
        <taxon>Aphidoidea</taxon>
        <taxon>Aphididae</taxon>
        <taxon>Macrosiphini</taxon>
        <taxon>Acyrthosiphon</taxon>
    </lineage>
</organism>